<dbReference type="STRING" id="493.BWD07_07350"/>
<evidence type="ECO:0000313" key="2">
    <source>
        <dbReference type="EMBL" id="VEF03225.1"/>
    </source>
</evidence>
<dbReference type="AlphaFoldDB" id="A0A1X3CWV9"/>
<accession>A0A1X3CWV9</accession>
<name>A0A1X3CWV9_9NEIS</name>
<reference evidence="2 3" key="1">
    <citation type="submission" date="2018-12" db="EMBL/GenBank/DDBJ databases">
        <authorList>
            <consortium name="Pathogen Informatics"/>
        </authorList>
    </citation>
    <scope>NUCLEOTIDE SEQUENCE [LARGE SCALE GENOMIC DNA]</scope>
    <source>
        <strain evidence="2 3">NCTC10296</strain>
    </source>
</reference>
<dbReference type="RefSeq" id="WP_085416707.1">
    <property type="nucleotide sequence ID" value="NZ_CAUJPY010000017.1"/>
</dbReference>
<dbReference type="Proteomes" id="UP000279284">
    <property type="component" value="Chromosome"/>
</dbReference>
<dbReference type="OrthoDB" id="8606548at2"/>
<feature type="coiled-coil region" evidence="1">
    <location>
        <begin position="3"/>
        <end position="32"/>
    </location>
</feature>
<dbReference type="KEGG" id="nci:NCTC10296_02210"/>
<gene>
    <name evidence="2" type="ORF">NCTC10296_02210</name>
</gene>
<evidence type="ECO:0000313" key="3">
    <source>
        <dbReference type="Proteomes" id="UP000279284"/>
    </source>
</evidence>
<proteinExistence type="predicted"/>
<dbReference type="EMBL" id="LR134313">
    <property type="protein sequence ID" value="VEF03225.1"/>
    <property type="molecule type" value="Genomic_DNA"/>
</dbReference>
<sequence length="88" mass="10454">MPNKSKREERELLELECKLARLKIDLERQKLRRSRRQEPDGPAAQVLDLVSNMPSQSLWKSVLLPIKWKHRAMLGAALMAFEFWKKKR</sequence>
<keyword evidence="3" id="KW-1185">Reference proteome</keyword>
<keyword evidence="1" id="KW-0175">Coiled coil</keyword>
<evidence type="ECO:0000256" key="1">
    <source>
        <dbReference type="SAM" id="Coils"/>
    </source>
</evidence>
<organism evidence="2 3">
    <name type="scientific">Neisseria canis</name>
    <dbReference type="NCBI Taxonomy" id="493"/>
    <lineage>
        <taxon>Bacteria</taxon>
        <taxon>Pseudomonadati</taxon>
        <taxon>Pseudomonadota</taxon>
        <taxon>Betaproteobacteria</taxon>
        <taxon>Neisseriales</taxon>
        <taxon>Neisseriaceae</taxon>
        <taxon>Neisseria</taxon>
    </lineage>
</organism>
<protein>
    <submittedName>
        <fullName evidence="2">Uncharacterized protein</fullName>
    </submittedName>
</protein>